<keyword evidence="3" id="KW-1185">Reference proteome</keyword>
<dbReference type="KEGG" id="iis:EYM_00275"/>
<dbReference type="GeneID" id="30679475"/>
<dbReference type="RefSeq" id="WP_075049144.1">
    <property type="nucleotide sequence ID" value="NZ_CP006867.1"/>
</dbReference>
<accession>A0A0U3EA93</accession>
<protein>
    <submittedName>
        <fullName evidence="2">Histidinol phosphatase</fullName>
    </submittedName>
</protein>
<dbReference type="InterPro" id="IPR003141">
    <property type="entry name" value="Pol/His_phosphatase_N"/>
</dbReference>
<dbReference type="InterPro" id="IPR004013">
    <property type="entry name" value="PHP_dom"/>
</dbReference>
<evidence type="ECO:0000313" key="3">
    <source>
        <dbReference type="Proteomes" id="UP000060778"/>
    </source>
</evidence>
<dbReference type="InterPro" id="IPR016195">
    <property type="entry name" value="Pol/histidinol_Pase-like"/>
</dbReference>
<dbReference type="PANTHER" id="PTHR42924">
    <property type="entry name" value="EXONUCLEASE"/>
    <property type="match status" value="1"/>
</dbReference>
<gene>
    <name evidence="2" type="ORF">EYM_00275</name>
</gene>
<reference evidence="2 3" key="1">
    <citation type="submission" date="2013-11" db="EMBL/GenBank/DDBJ databases">
        <title>Comparative genomics of Ignicoccus.</title>
        <authorList>
            <person name="Podar M."/>
        </authorList>
    </citation>
    <scope>NUCLEOTIDE SEQUENCE [LARGE SCALE GENOMIC DNA]</scope>
    <source>
        <strain evidence="2 3">DSM 13165</strain>
    </source>
</reference>
<dbReference type="Pfam" id="PF13263">
    <property type="entry name" value="PHP_C"/>
    <property type="match status" value="1"/>
</dbReference>
<dbReference type="Pfam" id="PF02811">
    <property type="entry name" value="PHP"/>
    <property type="match status" value="1"/>
</dbReference>
<dbReference type="SUPFAM" id="SSF89550">
    <property type="entry name" value="PHP domain-like"/>
    <property type="match status" value="1"/>
</dbReference>
<dbReference type="Gene3D" id="3.20.20.140">
    <property type="entry name" value="Metal-dependent hydrolases"/>
    <property type="match status" value="1"/>
</dbReference>
<sequence>MPKIKADLHMHSTYSDGLNTVEEMIHSALEKGLKAISITDHNTFKGSKKAIEYVKDKGIELVVLYGNEVRARYSGKLMDILVLCPQVLDDDNYPIDAVKLYEWTRKNNCLYIPAHPYDERRYGCGELIYDLDMDAIEGWNARAPRKVNERAIATAKTLGKPIVSNSDAHEVEMVAAAHNIIEVEELDPYSVIDSILKGKVKIVRGTIPPSIYARYVSKKLVKKTVRHMFFK</sequence>
<organism evidence="2 3">
    <name type="scientific">Ignicoccus islandicus DSM 13165</name>
    <dbReference type="NCBI Taxonomy" id="940295"/>
    <lineage>
        <taxon>Archaea</taxon>
        <taxon>Thermoproteota</taxon>
        <taxon>Thermoprotei</taxon>
        <taxon>Desulfurococcales</taxon>
        <taxon>Desulfurococcaceae</taxon>
        <taxon>Ignicoccus</taxon>
    </lineage>
</organism>
<evidence type="ECO:0000313" key="2">
    <source>
        <dbReference type="EMBL" id="ALU11363.1"/>
    </source>
</evidence>
<evidence type="ECO:0000259" key="1">
    <source>
        <dbReference type="SMART" id="SM00481"/>
    </source>
</evidence>
<dbReference type="PANTHER" id="PTHR42924:SF3">
    <property type="entry name" value="POLYMERASE_HISTIDINOL PHOSPHATASE N-TERMINAL DOMAIN-CONTAINING PROTEIN"/>
    <property type="match status" value="1"/>
</dbReference>
<dbReference type="InterPro" id="IPR052018">
    <property type="entry name" value="PHP_domain"/>
</dbReference>
<dbReference type="STRING" id="940295.EYM_00275"/>
<dbReference type="OrthoDB" id="50465at2157"/>
<dbReference type="SMART" id="SM00481">
    <property type="entry name" value="POLIIIAc"/>
    <property type="match status" value="1"/>
</dbReference>
<dbReference type="GO" id="GO:0004534">
    <property type="term" value="F:5'-3' RNA exonuclease activity"/>
    <property type="evidence" value="ECO:0007669"/>
    <property type="project" value="TreeGrafter"/>
</dbReference>
<dbReference type="AlphaFoldDB" id="A0A0U3EA93"/>
<feature type="domain" description="Polymerase/histidinol phosphatase N-terminal" evidence="1">
    <location>
        <begin position="6"/>
        <end position="73"/>
    </location>
</feature>
<dbReference type="GO" id="GO:0035312">
    <property type="term" value="F:5'-3' DNA exonuclease activity"/>
    <property type="evidence" value="ECO:0007669"/>
    <property type="project" value="TreeGrafter"/>
</dbReference>
<dbReference type="Proteomes" id="UP000060778">
    <property type="component" value="Chromosome"/>
</dbReference>
<proteinExistence type="predicted"/>
<dbReference type="EMBL" id="CP006867">
    <property type="protein sequence ID" value="ALU11363.1"/>
    <property type="molecule type" value="Genomic_DNA"/>
</dbReference>
<dbReference type="CDD" id="cd07432">
    <property type="entry name" value="PHP_HisPPase"/>
    <property type="match status" value="1"/>
</dbReference>
<name>A0A0U3EA93_9CREN</name>